<evidence type="ECO:0000313" key="1">
    <source>
        <dbReference type="EMBL" id="CDW29245.1"/>
    </source>
</evidence>
<protein>
    <submittedName>
        <fullName evidence="1">Uncharacterized protein</fullName>
    </submittedName>
</protein>
<proteinExistence type="predicted"/>
<dbReference type="EMBL" id="HACA01011884">
    <property type="protein sequence ID" value="CDW29245.1"/>
    <property type="molecule type" value="Transcribed_RNA"/>
</dbReference>
<reference evidence="1" key="1">
    <citation type="submission" date="2014-05" db="EMBL/GenBank/DDBJ databases">
        <authorList>
            <person name="Chronopoulou M."/>
        </authorList>
    </citation>
    <scope>NUCLEOTIDE SEQUENCE</scope>
    <source>
        <tissue evidence="1">Whole organism</tissue>
    </source>
</reference>
<accession>A0A0K2TTV2</accession>
<feature type="non-terminal residue" evidence="1">
    <location>
        <position position="1"/>
    </location>
</feature>
<sequence length="55" mass="5978">VVVVLTSSSEVSIVINTVFLPRAYSFQTLGTFQPTCFIGTCKICLFKITSFSGII</sequence>
<name>A0A0K2TTV2_LEPSM</name>
<organism evidence="1">
    <name type="scientific">Lepeophtheirus salmonis</name>
    <name type="common">Salmon louse</name>
    <name type="synonym">Caligus salmonis</name>
    <dbReference type="NCBI Taxonomy" id="72036"/>
    <lineage>
        <taxon>Eukaryota</taxon>
        <taxon>Metazoa</taxon>
        <taxon>Ecdysozoa</taxon>
        <taxon>Arthropoda</taxon>
        <taxon>Crustacea</taxon>
        <taxon>Multicrustacea</taxon>
        <taxon>Hexanauplia</taxon>
        <taxon>Copepoda</taxon>
        <taxon>Siphonostomatoida</taxon>
        <taxon>Caligidae</taxon>
        <taxon>Lepeophtheirus</taxon>
    </lineage>
</organism>
<dbReference type="AlphaFoldDB" id="A0A0K2TTV2"/>